<protein>
    <submittedName>
        <fullName evidence="1">Uncharacterized protein</fullName>
    </submittedName>
</protein>
<organism evidence="1 2">
    <name type="scientific">Acanthoscelides obtectus</name>
    <name type="common">Bean weevil</name>
    <name type="synonym">Bruchus obtectus</name>
    <dbReference type="NCBI Taxonomy" id="200917"/>
    <lineage>
        <taxon>Eukaryota</taxon>
        <taxon>Metazoa</taxon>
        <taxon>Ecdysozoa</taxon>
        <taxon>Arthropoda</taxon>
        <taxon>Hexapoda</taxon>
        <taxon>Insecta</taxon>
        <taxon>Pterygota</taxon>
        <taxon>Neoptera</taxon>
        <taxon>Endopterygota</taxon>
        <taxon>Coleoptera</taxon>
        <taxon>Polyphaga</taxon>
        <taxon>Cucujiformia</taxon>
        <taxon>Chrysomeloidea</taxon>
        <taxon>Chrysomelidae</taxon>
        <taxon>Bruchinae</taxon>
        <taxon>Bruchini</taxon>
        <taxon>Acanthoscelides</taxon>
    </lineage>
</organism>
<keyword evidence="2" id="KW-1185">Reference proteome</keyword>
<sequence>MTKIQQEDDLQDNIRANLPYNEYDFNEFVHIVDQVVTVEYLDDDAIVADISSAVDTDDGEEMENKNEEPVGMELIPTPTTSEALRHIDNVRHFLQSRNTPQRVLYRLDEVELHINDIHFTDFFKKDFKKLL</sequence>
<dbReference type="AlphaFoldDB" id="A0A9P0Q3G3"/>
<evidence type="ECO:0000313" key="1">
    <source>
        <dbReference type="EMBL" id="CAH2009388.1"/>
    </source>
</evidence>
<reference evidence="1" key="1">
    <citation type="submission" date="2022-03" db="EMBL/GenBank/DDBJ databases">
        <authorList>
            <person name="Sayadi A."/>
        </authorList>
    </citation>
    <scope>NUCLEOTIDE SEQUENCE</scope>
</reference>
<proteinExistence type="predicted"/>
<evidence type="ECO:0000313" key="2">
    <source>
        <dbReference type="Proteomes" id="UP001152888"/>
    </source>
</evidence>
<accession>A0A9P0Q3G3</accession>
<dbReference type="Proteomes" id="UP001152888">
    <property type="component" value="Unassembled WGS sequence"/>
</dbReference>
<gene>
    <name evidence="1" type="ORF">ACAOBT_LOCUS30827</name>
</gene>
<dbReference type="OrthoDB" id="8058858at2759"/>
<name>A0A9P0Q3G3_ACAOB</name>
<comment type="caution">
    <text evidence="1">The sequence shown here is derived from an EMBL/GenBank/DDBJ whole genome shotgun (WGS) entry which is preliminary data.</text>
</comment>
<dbReference type="EMBL" id="CAKOFQ010007876">
    <property type="protein sequence ID" value="CAH2009388.1"/>
    <property type="molecule type" value="Genomic_DNA"/>
</dbReference>